<sequence length="190" mass="22037">MSSSCSVDPELWLDRYGDELYRYALSLLGKESDAEDAVQETFASAIRSRNSFSGNSSEKTWLFGILKHKVVDHFRRESRYLFVEGFDGEEVGPSDFLENGKWAHPPADWGDPDRCLENKDFWKVFDECLKRLSQGVSRVFLLKMVEEVPVEEICRELGISPENCGVRMHRARLGLRKCLETRWFSKEPEF</sequence>
<feature type="domain" description="RNA polymerase sigma-70 region 2" evidence="6">
    <location>
        <begin position="14"/>
        <end position="79"/>
    </location>
</feature>
<evidence type="ECO:0000259" key="6">
    <source>
        <dbReference type="Pfam" id="PF04542"/>
    </source>
</evidence>
<feature type="domain" description="RNA polymerase sigma factor 70 region 4 type 2" evidence="7">
    <location>
        <begin position="125"/>
        <end position="172"/>
    </location>
</feature>
<reference evidence="8 9" key="1">
    <citation type="journal article" date="2012" name="J. Bacteriol.">
        <title>Complete Genome Sequence of Leptospirillum ferrooxidans Strain C2-3, Isolated from a Fresh Volcanic Ash Deposit on the Island of Miyake, Japan.</title>
        <authorList>
            <person name="Fujimura R."/>
            <person name="Sato Y."/>
            <person name="Nishizawa T."/>
            <person name="Oshima K."/>
            <person name="Kim S.-W."/>
            <person name="Hattori M."/>
            <person name="Kamijo T."/>
            <person name="Ohta H."/>
        </authorList>
    </citation>
    <scope>NUCLEOTIDE SEQUENCE [LARGE SCALE GENOMIC DNA]</scope>
    <source>
        <strain evidence="8 9">C2-3</strain>
    </source>
</reference>
<accession>I0IKL5</accession>
<evidence type="ECO:0000313" key="9">
    <source>
        <dbReference type="Proteomes" id="UP000007382"/>
    </source>
</evidence>
<keyword evidence="4" id="KW-0238">DNA-binding</keyword>
<keyword evidence="5" id="KW-0804">Transcription</keyword>
<comment type="similarity">
    <text evidence="1">Belongs to the sigma-70 factor family. ECF subfamily.</text>
</comment>
<dbReference type="InterPro" id="IPR007627">
    <property type="entry name" value="RNA_pol_sigma70_r2"/>
</dbReference>
<proteinExistence type="inferred from homology"/>
<dbReference type="InterPro" id="IPR039425">
    <property type="entry name" value="RNA_pol_sigma-70-like"/>
</dbReference>
<dbReference type="Pfam" id="PF08281">
    <property type="entry name" value="Sigma70_r4_2"/>
    <property type="match status" value="1"/>
</dbReference>
<dbReference type="InterPro" id="IPR014289">
    <property type="entry name" value="RNA_pol_sigma-24-rel"/>
</dbReference>
<dbReference type="eggNOG" id="COG1595">
    <property type="taxonomic scope" value="Bacteria"/>
</dbReference>
<evidence type="ECO:0000256" key="4">
    <source>
        <dbReference type="ARBA" id="ARBA00023125"/>
    </source>
</evidence>
<dbReference type="OrthoDB" id="9782108at2"/>
<evidence type="ECO:0000256" key="1">
    <source>
        <dbReference type="ARBA" id="ARBA00010641"/>
    </source>
</evidence>
<dbReference type="NCBIfam" id="TIGR02937">
    <property type="entry name" value="sigma70-ECF"/>
    <property type="match status" value="1"/>
</dbReference>
<dbReference type="EMBL" id="AP012342">
    <property type="protein sequence ID" value="BAM05814.1"/>
    <property type="molecule type" value="Genomic_DNA"/>
</dbReference>
<gene>
    <name evidence="8" type="ordered locus">LFE_0085</name>
</gene>
<dbReference type="PANTHER" id="PTHR43133:SF8">
    <property type="entry name" value="RNA POLYMERASE SIGMA FACTOR HI_1459-RELATED"/>
    <property type="match status" value="1"/>
</dbReference>
<dbReference type="STRING" id="1162668.LFE_0085"/>
<dbReference type="GO" id="GO:0003677">
    <property type="term" value="F:DNA binding"/>
    <property type="evidence" value="ECO:0007669"/>
    <property type="project" value="UniProtKB-KW"/>
</dbReference>
<organism evidence="8 9">
    <name type="scientific">Leptospirillum ferrooxidans (strain C2-3)</name>
    <dbReference type="NCBI Taxonomy" id="1162668"/>
    <lineage>
        <taxon>Bacteria</taxon>
        <taxon>Pseudomonadati</taxon>
        <taxon>Nitrospirota</taxon>
        <taxon>Nitrospiria</taxon>
        <taxon>Nitrospirales</taxon>
        <taxon>Nitrospiraceae</taxon>
        <taxon>Leptospirillum</taxon>
    </lineage>
</organism>
<evidence type="ECO:0000256" key="2">
    <source>
        <dbReference type="ARBA" id="ARBA00023015"/>
    </source>
</evidence>
<dbReference type="KEGG" id="lfc:LFE_0085"/>
<dbReference type="Pfam" id="PF04542">
    <property type="entry name" value="Sigma70_r2"/>
    <property type="match status" value="1"/>
</dbReference>
<dbReference type="Proteomes" id="UP000007382">
    <property type="component" value="Chromosome"/>
</dbReference>
<dbReference type="InterPro" id="IPR013325">
    <property type="entry name" value="RNA_pol_sigma_r2"/>
</dbReference>
<dbReference type="GO" id="GO:0016987">
    <property type="term" value="F:sigma factor activity"/>
    <property type="evidence" value="ECO:0007669"/>
    <property type="project" value="UniProtKB-KW"/>
</dbReference>
<dbReference type="SUPFAM" id="SSF88946">
    <property type="entry name" value="Sigma2 domain of RNA polymerase sigma factors"/>
    <property type="match status" value="1"/>
</dbReference>
<dbReference type="SUPFAM" id="SSF88659">
    <property type="entry name" value="Sigma3 and sigma4 domains of RNA polymerase sigma factors"/>
    <property type="match status" value="1"/>
</dbReference>
<dbReference type="AlphaFoldDB" id="I0IKL5"/>
<evidence type="ECO:0000259" key="7">
    <source>
        <dbReference type="Pfam" id="PF08281"/>
    </source>
</evidence>
<name>I0IKL5_LEPFC</name>
<dbReference type="Gene3D" id="1.10.10.10">
    <property type="entry name" value="Winged helix-like DNA-binding domain superfamily/Winged helix DNA-binding domain"/>
    <property type="match status" value="1"/>
</dbReference>
<dbReference type="InterPro" id="IPR013324">
    <property type="entry name" value="RNA_pol_sigma_r3/r4-like"/>
</dbReference>
<evidence type="ECO:0000256" key="3">
    <source>
        <dbReference type="ARBA" id="ARBA00023082"/>
    </source>
</evidence>
<dbReference type="InterPro" id="IPR013249">
    <property type="entry name" value="RNA_pol_sigma70_r4_t2"/>
</dbReference>
<dbReference type="InterPro" id="IPR014284">
    <property type="entry name" value="RNA_pol_sigma-70_dom"/>
</dbReference>
<keyword evidence="2" id="KW-0805">Transcription regulation</keyword>
<dbReference type="Gene3D" id="1.10.1740.10">
    <property type="match status" value="1"/>
</dbReference>
<keyword evidence="3" id="KW-0731">Sigma factor</keyword>
<protein>
    <submittedName>
        <fullName evidence="8">Putative RNA polymerase sigma factor</fullName>
    </submittedName>
</protein>
<keyword evidence="9" id="KW-1185">Reference proteome</keyword>
<dbReference type="PATRIC" id="fig|1162668.3.peg.100"/>
<evidence type="ECO:0000313" key="8">
    <source>
        <dbReference type="EMBL" id="BAM05814.1"/>
    </source>
</evidence>
<reference evidence="9" key="2">
    <citation type="submission" date="2012-03" db="EMBL/GenBank/DDBJ databases">
        <title>The complete genome sequence of the pioneer microbe on fresh volcanic deposit, Leptospirillum ferrooxidans strain C2-3.</title>
        <authorList>
            <person name="Fujimura R."/>
            <person name="Sato Y."/>
            <person name="Nishizawa T."/>
            <person name="Nanba K."/>
            <person name="Oshima K."/>
            <person name="Hattori M."/>
            <person name="Kamijo T."/>
            <person name="Ohta H."/>
        </authorList>
    </citation>
    <scope>NUCLEOTIDE SEQUENCE [LARGE SCALE GENOMIC DNA]</scope>
    <source>
        <strain evidence="9">C2-3</strain>
    </source>
</reference>
<dbReference type="InterPro" id="IPR036388">
    <property type="entry name" value="WH-like_DNA-bd_sf"/>
</dbReference>
<dbReference type="HOGENOM" id="CLU_047691_2_0_0"/>
<evidence type="ECO:0000256" key="5">
    <source>
        <dbReference type="ARBA" id="ARBA00023163"/>
    </source>
</evidence>
<dbReference type="RefSeq" id="WP_014448309.1">
    <property type="nucleotide sequence ID" value="NC_017094.1"/>
</dbReference>
<dbReference type="GO" id="GO:0006352">
    <property type="term" value="P:DNA-templated transcription initiation"/>
    <property type="evidence" value="ECO:0007669"/>
    <property type="project" value="InterPro"/>
</dbReference>
<dbReference type="PANTHER" id="PTHR43133">
    <property type="entry name" value="RNA POLYMERASE ECF-TYPE SIGMA FACTO"/>
    <property type="match status" value="1"/>
</dbReference>
<dbReference type="NCBIfam" id="TIGR02943">
    <property type="entry name" value="Sig70_famx1"/>
    <property type="match status" value="1"/>
</dbReference>